<evidence type="ECO:0000256" key="1">
    <source>
        <dbReference type="SAM" id="MobiDB-lite"/>
    </source>
</evidence>
<comment type="caution">
    <text evidence="2">The sequence shown here is derived from an EMBL/GenBank/DDBJ whole genome shotgun (WGS) entry which is preliminary data.</text>
</comment>
<feature type="region of interest" description="Disordered" evidence="1">
    <location>
        <begin position="11"/>
        <end position="58"/>
    </location>
</feature>
<sequence>MQHTLEQILLRLPPLGSNRDSPEPSTMDQSYSQDCRHQTPRSLPAIRHQDLGPSSRENLLKNSEMPIFDGMNIYGWISLAERLFEDLSAQVSGLDDHKLEGIFLNELCPEMQELVYMMKPQSLPEMVAVAISMESSYFRKAMKPDLVEIEPEKSKRAPQCKGLVTWKGKHVVSDNNKAPEKHCSSVAQRQMVQRPCLSPKGVADTPVEELEVVPTGQAMELSYNSYMGLSSPSTTKLRALGVEGEEQQKLDYCVGHSYYSYKQWGLYTIEFLGAGLVNWQRQEFSFSGKDLKVSLLGEPELARITSFLQTISPFDDEEEVLGYSSLQQDSVVFPVVIYEVLLQFAHVFEEPKGLPPVRGREHSILLADDVTAVTRDVSMDYQKWLIKLLPYDFEILYKPGIDNKVADGFSRISHAALAVSQMDLFALMVPSVLQLQDIYKDIDESDELKKLLSEDSQSLAHKGYTIKERKLWYKNRVVLLSDSKFIPLILEKYVSECAVCQTHKTSALSAAGLFQPMPIPSKVWEDINMDFVEGLPASQGFNAILVVVDRLSNRLLVYLKLRPYRQQSVVKHICQKLSAKFFGPFQDFGAYWQGSISLGSASLVQDTPVVSSLSAEIEAVLDTRYNQEGKLEASVAWRVLPPHETSWEIFKELQRQFPFLSLEDKLVVERRGVIDRPHQVWHVRRDEVNE</sequence>
<organism evidence="2 3">
    <name type="scientific">Arabidopsis thaliana x Arabidopsis arenosa</name>
    <dbReference type="NCBI Taxonomy" id="1240361"/>
    <lineage>
        <taxon>Eukaryota</taxon>
        <taxon>Viridiplantae</taxon>
        <taxon>Streptophyta</taxon>
        <taxon>Embryophyta</taxon>
        <taxon>Tracheophyta</taxon>
        <taxon>Spermatophyta</taxon>
        <taxon>Magnoliopsida</taxon>
        <taxon>eudicotyledons</taxon>
        <taxon>Gunneridae</taxon>
        <taxon>Pentapetalae</taxon>
        <taxon>rosids</taxon>
        <taxon>malvids</taxon>
        <taxon>Brassicales</taxon>
        <taxon>Brassicaceae</taxon>
        <taxon>Camelineae</taxon>
        <taxon>Arabidopsis</taxon>
    </lineage>
</organism>
<name>A0A8T2DZL9_9BRAS</name>
<dbReference type="Proteomes" id="UP000694240">
    <property type="component" value="Chromosome 4"/>
</dbReference>
<dbReference type="PANTHER" id="PTHR35046:SF18">
    <property type="entry name" value="RNA-DIRECTED DNA POLYMERASE"/>
    <property type="match status" value="1"/>
</dbReference>
<evidence type="ECO:0000313" key="3">
    <source>
        <dbReference type="Proteomes" id="UP000694240"/>
    </source>
</evidence>
<protein>
    <recommendedName>
        <fullName evidence="4">Retroelement pol polyprotein</fullName>
    </recommendedName>
</protein>
<dbReference type="PANTHER" id="PTHR35046">
    <property type="entry name" value="ZINC KNUCKLE (CCHC-TYPE) FAMILY PROTEIN"/>
    <property type="match status" value="1"/>
</dbReference>
<dbReference type="EMBL" id="JAEFBK010000004">
    <property type="protein sequence ID" value="KAG7615054.1"/>
    <property type="molecule type" value="Genomic_DNA"/>
</dbReference>
<reference evidence="2 3" key="1">
    <citation type="submission" date="2020-12" db="EMBL/GenBank/DDBJ databases">
        <title>Concerted genomic and epigenomic changes stabilize Arabidopsis allopolyploids.</title>
        <authorList>
            <person name="Chen Z."/>
        </authorList>
    </citation>
    <scope>NUCLEOTIDE SEQUENCE [LARGE SCALE GENOMIC DNA]</scope>
    <source>
        <strain evidence="2">Allo738</strain>
        <tissue evidence="2">Leaf</tissue>
    </source>
</reference>
<accession>A0A8T2DZL9</accession>
<gene>
    <name evidence="2" type="ORF">ISN45_At04g004540</name>
</gene>
<dbReference type="AlphaFoldDB" id="A0A8T2DZL9"/>
<proteinExistence type="predicted"/>
<keyword evidence="3" id="KW-1185">Reference proteome</keyword>
<evidence type="ECO:0008006" key="4">
    <source>
        <dbReference type="Google" id="ProtNLM"/>
    </source>
</evidence>
<evidence type="ECO:0000313" key="2">
    <source>
        <dbReference type="EMBL" id="KAG7615054.1"/>
    </source>
</evidence>
<feature type="compositionally biased region" description="Polar residues" evidence="1">
    <location>
        <begin position="23"/>
        <end position="33"/>
    </location>
</feature>